<dbReference type="AlphaFoldDB" id="A0AA38UIE3"/>
<evidence type="ECO:0000313" key="1">
    <source>
        <dbReference type="EMBL" id="KAJ3839492.1"/>
    </source>
</evidence>
<name>A0AA38UIE3_9AGAR</name>
<gene>
    <name evidence="1" type="ORF">F5878DRAFT_616313</name>
</gene>
<keyword evidence="2" id="KW-1185">Reference proteome</keyword>
<comment type="caution">
    <text evidence="1">The sequence shown here is derived from an EMBL/GenBank/DDBJ whole genome shotgun (WGS) entry which is preliminary data.</text>
</comment>
<proteinExistence type="predicted"/>
<sequence length="162" mass="18471">MSAELLTLTIFVDVRRAHRFFLRLQRCATIEASHCVCHGIRVCIIKYRTRVPPVKTRLTTVCATTRLRGMSTVVQTHLAGNSNRSTVDSVHRASILYIVLAYSNAIHLNNGQIGMRVTQTRYEPQWLHLYSMKKYISIGGLYRSLLRILLSCVSLWEFGGEC</sequence>
<dbReference type="EMBL" id="MU806125">
    <property type="protein sequence ID" value="KAJ3839492.1"/>
    <property type="molecule type" value="Genomic_DNA"/>
</dbReference>
<evidence type="ECO:0000313" key="2">
    <source>
        <dbReference type="Proteomes" id="UP001163846"/>
    </source>
</evidence>
<protein>
    <submittedName>
        <fullName evidence="1">Uncharacterized protein</fullName>
    </submittedName>
</protein>
<reference evidence="1" key="1">
    <citation type="submission" date="2022-08" db="EMBL/GenBank/DDBJ databases">
        <authorList>
            <consortium name="DOE Joint Genome Institute"/>
            <person name="Min B."/>
            <person name="Riley R."/>
            <person name="Sierra-Patev S."/>
            <person name="Naranjo-Ortiz M."/>
            <person name="Looney B."/>
            <person name="Konkel Z."/>
            <person name="Slot J.C."/>
            <person name="Sakamoto Y."/>
            <person name="Steenwyk J.L."/>
            <person name="Rokas A."/>
            <person name="Carro J."/>
            <person name="Camarero S."/>
            <person name="Ferreira P."/>
            <person name="Molpeceres G."/>
            <person name="Ruiz-Duenas F.J."/>
            <person name="Serrano A."/>
            <person name="Henrissat B."/>
            <person name="Drula E."/>
            <person name="Hughes K.W."/>
            <person name="Mata J.L."/>
            <person name="Ishikawa N.K."/>
            <person name="Vargas-Isla R."/>
            <person name="Ushijima S."/>
            <person name="Smith C.A."/>
            <person name="Ahrendt S."/>
            <person name="Andreopoulos W."/>
            <person name="He G."/>
            <person name="Labutti K."/>
            <person name="Lipzen A."/>
            <person name="Ng V."/>
            <person name="Sandor L."/>
            <person name="Barry K."/>
            <person name="Martinez A.T."/>
            <person name="Xiao Y."/>
            <person name="Gibbons J.G."/>
            <person name="Terashima K."/>
            <person name="Hibbett D.S."/>
            <person name="Grigoriev I.V."/>
        </authorList>
    </citation>
    <scope>NUCLEOTIDE SEQUENCE</scope>
    <source>
        <strain evidence="1">TFB9207</strain>
    </source>
</reference>
<dbReference type="Proteomes" id="UP001163846">
    <property type="component" value="Unassembled WGS sequence"/>
</dbReference>
<organism evidence="1 2">
    <name type="scientific">Lentinula raphanica</name>
    <dbReference type="NCBI Taxonomy" id="153919"/>
    <lineage>
        <taxon>Eukaryota</taxon>
        <taxon>Fungi</taxon>
        <taxon>Dikarya</taxon>
        <taxon>Basidiomycota</taxon>
        <taxon>Agaricomycotina</taxon>
        <taxon>Agaricomycetes</taxon>
        <taxon>Agaricomycetidae</taxon>
        <taxon>Agaricales</taxon>
        <taxon>Marasmiineae</taxon>
        <taxon>Omphalotaceae</taxon>
        <taxon>Lentinula</taxon>
    </lineage>
</organism>
<accession>A0AA38UIE3</accession>